<proteinExistence type="predicted"/>
<dbReference type="SUPFAM" id="SSF53822">
    <property type="entry name" value="Periplasmic binding protein-like I"/>
    <property type="match status" value="1"/>
</dbReference>
<gene>
    <name evidence="1" type="ORF">SAMN04488074_101240</name>
</gene>
<protein>
    <submittedName>
        <fullName evidence="1">ABC-type branched-chain amino acid transport system, substrate-binding protein</fullName>
    </submittedName>
</protein>
<name>A0A1G8Q5R0_9PSEU</name>
<accession>A0A1G8Q5R0</accession>
<reference evidence="2" key="1">
    <citation type="submission" date="2016-10" db="EMBL/GenBank/DDBJ databases">
        <authorList>
            <person name="Varghese N."/>
            <person name="Submissions S."/>
        </authorList>
    </citation>
    <scope>NUCLEOTIDE SEQUENCE [LARGE SCALE GENOMIC DNA]</scope>
    <source>
        <strain evidence="2">DSM 44796</strain>
    </source>
</reference>
<dbReference type="RefSeq" id="WP_090003761.1">
    <property type="nucleotide sequence ID" value="NZ_FNET01000001.1"/>
</dbReference>
<dbReference type="Proteomes" id="UP000199682">
    <property type="component" value="Unassembled WGS sequence"/>
</dbReference>
<dbReference type="Gene3D" id="3.40.50.2300">
    <property type="match status" value="2"/>
</dbReference>
<sequence length="864" mass="94536">MALSKITSQGWFQGSEQTRGLQFGGAIELLRLLDRLSSRPRWPSRDVPLPIVSLRRPPGAPKPLEALANRPAGARGRQVPFALVDGAVQSRRKLLEDVVGQLASEVRGVARLRFPRFALVMWLLDLTLPAGVEADEEEREIAREFRAHVHRRMRVTRDGMQDLVQDFPWWIRLLIGVMPRIGLALTALLWRPAKWVGEQPLGGRPYQGLYRLARAVVKDRLAEKHENDVDDMLVRALLEDLRRSHRRWTVRGTGRRRTGCPWLLLDNHNGDCAGQWLVDSIGRARNAEQSGQTYRTNPLSRPDPLLVIVATESADVPATHAADALAGHHDWLRRLSRSENWVLELDTDATEPARGIIGALSEYPSLHLRRALAAPLVLLVLAGSLVAVPFLNHARCDEWWSPSLRSPLQRVGEECIGVSADPLRYFVPDSVPADIRPALEDVYRRIMAENRRAALRPDAITIVFLSVLTPSTANSFHALVEELRGAWVAQKNSDVPIKVLLANGGEGPGGRGLASGDVAADKIIELAARDRSVVAVTGLSISTDTAKSAVKRLGSNALPIIGTLTSADDMASINEYYYQIGPNNLRESKVAAYYAQSRLNVTDVAIFFSGDPGDRYSQNLAEDARLSFTERGITVSQYKSYRIANDDEGLAPASLGQGACPAPAKPGYAVFYAGRAQYLAEFLRGMNSRCQGGTPPVIASDSSTRFILEGTMAQFPNVRLDYLSFASPAAWTDCAKVPFYKNYLDVFGKTCETLGDGRSAAAYDAMQVLAEGIRQVRRTDPGARVREGLLAGIGSIRPDNAIQGATGTIGFGASTRLPSNKAVLVLQGNTDTTSTPRLLCGELPFRDDLVPGLEQDGGCPRDPQ</sequence>
<dbReference type="InterPro" id="IPR028082">
    <property type="entry name" value="Peripla_BP_I"/>
</dbReference>
<dbReference type="EMBL" id="FNET01000001">
    <property type="protein sequence ID" value="SDI99785.1"/>
    <property type="molecule type" value="Genomic_DNA"/>
</dbReference>
<dbReference type="AlphaFoldDB" id="A0A1G8Q5R0"/>
<evidence type="ECO:0000313" key="2">
    <source>
        <dbReference type="Proteomes" id="UP000199682"/>
    </source>
</evidence>
<evidence type="ECO:0000313" key="1">
    <source>
        <dbReference type="EMBL" id="SDI99785.1"/>
    </source>
</evidence>
<organism evidence="1 2">
    <name type="scientific">Lentzea albidocapillata subsp. violacea</name>
    <dbReference type="NCBI Taxonomy" id="128104"/>
    <lineage>
        <taxon>Bacteria</taxon>
        <taxon>Bacillati</taxon>
        <taxon>Actinomycetota</taxon>
        <taxon>Actinomycetes</taxon>
        <taxon>Pseudonocardiales</taxon>
        <taxon>Pseudonocardiaceae</taxon>
        <taxon>Lentzea</taxon>
    </lineage>
</organism>